<dbReference type="STRING" id="660122.C7ZAH0"/>
<sequence length="506" mass="56467">MTDSFVTLQTSSSTVQGIQDERFERHVWHFRGIPYGRIPERFHKPAYDALPRELDATKFGPQCPQPKVDVGHLLRLPRNLESPTIEEDEFNCLNLNISRPTSADIKDKGLLPVLVWIHAPGGSQCVTFASAASPVCDPTRFVAESVDSDRPIIIVTFNYRLNIFAFGDGEGERNLALQDQRLALQWVSDNIRDFGGDPGKITLAGESAGAVYVHAHVLSKTAPKCVSQAILASGSLHLSPPQPLEVGQGLLKRITTELQARGETLHNSSADSLVQALINCGVTSMWLQEDPDIDGWENRTEEIDGIMVSDVEYESAIWRSGVDLLKPEEILEIIRSCSQDAPKLEELYHIYSERPVSSRLGVLDIINDTRFALPALEISERWRKINKKVYQYIVDEANPWQASSRAHHAVDLIFLFGGVDLSFNPGADRVGKEMRQAWMTFMYGGSPWPESSIQGYGPYGNVEELDMQKYKARRRVHCFDHLQTMGAAQCRLLSGRLGAGRVSLLN</sequence>
<evidence type="ECO:0000256" key="2">
    <source>
        <dbReference type="ARBA" id="ARBA00022801"/>
    </source>
</evidence>
<dbReference type="HOGENOM" id="CLU_006586_14_0_1"/>
<evidence type="ECO:0000256" key="3">
    <source>
        <dbReference type="RuleBase" id="RU361235"/>
    </source>
</evidence>
<dbReference type="InterPro" id="IPR029058">
    <property type="entry name" value="AB_hydrolase_fold"/>
</dbReference>
<dbReference type="EMBL" id="GG698912">
    <property type="protein sequence ID" value="EEU39676.1"/>
    <property type="molecule type" value="Genomic_DNA"/>
</dbReference>
<keyword evidence="2 3" id="KW-0378">Hydrolase</keyword>
<dbReference type="InterPro" id="IPR050309">
    <property type="entry name" value="Type-B_Carboxylest/Lipase"/>
</dbReference>
<dbReference type="VEuPathDB" id="FungiDB:NECHADRAFT_82095"/>
<dbReference type="PROSITE" id="PS00122">
    <property type="entry name" value="CARBOXYLESTERASE_B_1"/>
    <property type="match status" value="1"/>
</dbReference>
<reference evidence="5 6" key="1">
    <citation type="journal article" date="2009" name="PLoS Genet.">
        <title>The genome of Nectria haematococca: contribution of supernumerary chromosomes to gene expansion.</title>
        <authorList>
            <person name="Coleman J.J."/>
            <person name="Rounsley S.D."/>
            <person name="Rodriguez-Carres M."/>
            <person name="Kuo A."/>
            <person name="Wasmann C.C."/>
            <person name="Grimwood J."/>
            <person name="Schmutz J."/>
            <person name="Taga M."/>
            <person name="White G.J."/>
            <person name="Zhou S."/>
            <person name="Schwartz D.C."/>
            <person name="Freitag M."/>
            <person name="Ma L.J."/>
            <person name="Danchin E.G."/>
            <person name="Henrissat B."/>
            <person name="Coutinho P.M."/>
            <person name="Nelson D.R."/>
            <person name="Straney D."/>
            <person name="Napoli C.A."/>
            <person name="Barker B.M."/>
            <person name="Gribskov M."/>
            <person name="Rep M."/>
            <person name="Kroken S."/>
            <person name="Molnar I."/>
            <person name="Rensing C."/>
            <person name="Kennell J.C."/>
            <person name="Zamora J."/>
            <person name="Farman M.L."/>
            <person name="Selker E.U."/>
            <person name="Salamov A."/>
            <person name="Shapiro H."/>
            <person name="Pangilinan J."/>
            <person name="Lindquist E."/>
            <person name="Lamers C."/>
            <person name="Grigoriev I.V."/>
            <person name="Geiser D.M."/>
            <person name="Covert S.F."/>
            <person name="Temporini E."/>
            <person name="Vanetten H.D."/>
        </authorList>
    </citation>
    <scope>NUCLEOTIDE SEQUENCE [LARGE SCALE GENOMIC DNA]</scope>
    <source>
        <strain evidence="6">ATCC MYA-4622 / CBS 123669 / FGSC 9596 / NRRL 45880 / 77-13-4</strain>
    </source>
</reference>
<dbReference type="AlphaFoldDB" id="C7ZAH0"/>
<dbReference type="ESTHER" id="nech7-c7zah0">
    <property type="family name" value="Fungal_carboxylesterase_lipase"/>
</dbReference>
<evidence type="ECO:0000259" key="4">
    <source>
        <dbReference type="Pfam" id="PF00135"/>
    </source>
</evidence>
<dbReference type="InterPro" id="IPR002018">
    <property type="entry name" value="CarbesteraseB"/>
</dbReference>
<protein>
    <recommendedName>
        <fullName evidence="3">Carboxylic ester hydrolase</fullName>
        <ecNumber evidence="3">3.1.1.-</ecNumber>
    </recommendedName>
</protein>
<organism evidence="5 6">
    <name type="scientific">Fusarium vanettenii (strain ATCC MYA-4622 / CBS 123669 / FGSC 9596 / NRRL 45880 / 77-13-4)</name>
    <name type="common">Fusarium solani subsp. pisi</name>
    <dbReference type="NCBI Taxonomy" id="660122"/>
    <lineage>
        <taxon>Eukaryota</taxon>
        <taxon>Fungi</taxon>
        <taxon>Dikarya</taxon>
        <taxon>Ascomycota</taxon>
        <taxon>Pezizomycotina</taxon>
        <taxon>Sordariomycetes</taxon>
        <taxon>Hypocreomycetidae</taxon>
        <taxon>Hypocreales</taxon>
        <taxon>Nectriaceae</taxon>
        <taxon>Fusarium</taxon>
        <taxon>Fusarium solani species complex</taxon>
        <taxon>Fusarium vanettenii</taxon>
    </lineage>
</organism>
<dbReference type="OMA" id="KMYQVVA"/>
<dbReference type="SUPFAM" id="SSF53474">
    <property type="entry name" value="alpha/beta-Hydrolases"/>
    <property type="match status" value="1"/>
</dbReference>
<dbReference type="GeneID" id="9672344"/>
<dbReference type="EC" id="3.1.1.-" evidence="3"/>
<dbReference type="Pfam" id="PF00135">
    <property type="entry name" value="COesterase"/>
    <property type="match status" value="1"/>
</dbReference>
<proteinExistence type="inferred from homology"/>
<name>C7ZAH0_FUSV7</name>
<evidence type="ECO:0000313" key="5">
    <source>
        <dbReference type="EMBL" id="EEU39676.1"/>
    </source>
</evidence>
<dbReference type="InterPro" id="IPR019826">
    <property type="entry name" value="Carboxylesterase_B_AS"/>
</dbReference>
<keyword evidence="6" id="KW-1185">Reference proteome</keyword>
<evidence type="ECO:0000313" key="6">
    <source>
        <dbReference type="Proteomes" id="UP000005206"/>
    </source>
</evidence>
<dbReference type="Proteomes" id="UP000005206">
    <property type="component" value="Chromosome 6"/>
</dbReference>
<dbReference type="RefSeq" id="XP_003045389.1">
    <property type="nucleotide sequence ID" value="XM_003045343.1"/>
</dbReference>
<dbReference type="eggNOG" id="KOG4389">
    <property type="taxonomic scope" value="Eukaryota"/>
</dbReference>
<dbReference type="KEGG" id="nhe:NECHADRAFT_82095"/>
<dbReference type="InParanoid" id="C7ZAH0"/>
<comment type="similarity">
    <text evidence="1 3">Belongs to the type-B carboxylesterase/lipase family.</text>
</comment>
<dbReference type="GO" id="GO:0016787">
    <property type="term" value="F:hydrolase activity"/>
    <property type="evidence" value="ECO:0007669"/>
    <property type="project" value="UniProtKB-KW"/>
</dbReference>
<dbReference type="PANTHER" id="PTHR11559">
    <property type="entry name" value="CARBOXYLESTERASE"/>
    <property type="match status" value="1"/>
</dbReference>
<dbReference type="OrthoDB" id="3200163at2759"/>
<evidence type="ECO:0000256" key="1">
    <source>
        <dbReference type="ARBA" id="ARBA00005964"/>
    </source>
</evidence>
<feature type="domain" description="Carboxylesterase type B" evidence="4">
    <location>
        <begin position="7"/>
        <end position="238"/>
    </location>
</feature>
<dbReference type="Gene3D" id="3.40.50.1820">
    <property type="entry name" value="alpha/beta hydrolase"/>
    <property type="match status" value="1"/>
</dbReference>
<accession>C7ZAH0</accession>
<gene>
    <name evidence="5" type="ORF">NECHADRAFT_82095</name>
</gene>